<name>A0ACB9CRN9_CICIN</name>
<comment type="caution">
    <text evidence="1">The sequence shown here is derived from an EMBL/GenBank/DDBJ whole genome shotgun (WGS) entry which is preliminary data.</text>
</comment>
<evidence type="ECO:0000313" key="2">
    <source>
        <dbReference type="Proteomes" id="UP001055811"/>
    </source>
</evidence>
<reference evidence="1 2" key="2">
    <citation type="journal article" date="2022" name="Mol. Ecol. Resour.">
        <title>The genomes of chicory, endive, great burdock and yacon provide insights into Asteraceae paleo-polyploidization history and plant inulin production.</title>
        <authorList>
            <person name="Fan W."/>
            <person name="Wang S."/>
            <person name="Wang H."/>
            <person name="Wang A."/>
            <person name="Jiang F."/>
            <person name="Liu H."/>
            <person name="Zhao H."/>
            <person name="Xu D."/>
            <person name="Zhang Y."/>
        </authorList>
    </citation>
    <scope>NUCLEOTIDE SEQUENCE [LARGE SCALE GENOMIC DNA]</scope>
    <source>
        <strain evidence="2">cv. Punajuju</strain>
        <tissue evidence="1">Leaves</tissue>
    </source>
</reference>
<sequence length="127" mass="14281">MKNSFSGHQLLAAVYLCCLIATLQIQGISTVKYPEGNHKHHRPSRISVSCHCLRCRLLYKNLREETGTRFGTEKRLTADATQLDIAGENLTGGVRRLSRHLRSRLQFPYSLPEVATRSRGQMCPSGL</sequence>
<keyword evidence="2" id="KW-1185">Reference proteome</keyword>
<dbReference type="Proteomes" id="UP001055811">
    <property type="component" value="Linkage Group LG05"/>
</dbReference>
<gene>
    <name evidence="1" type="ORF">L2E82_26835</name>
</gene>
<organism evidence="1 2">
    <name type="scientific">Cichorium intybus</name>
    <name type="common">Chicory</name>
    <dbReference type="NCBI Taxonomy" id="13427"/>
    <lineage>
        <taxon>Eukaryota</taxon>
        <taxon>Viridiplantae</taxon>
        <taxon>Streptophyta</taxon>
        <taxon>Embryophyta</taxon>
        <taxon>Tracheophyta</taxon>
        <taxon>Spermatophyta</taxon>
        <taxon>Magnoliopsida</taxon>
        <taxon>eudicotyledons</taxon>
        <taxon>Gunneridae</taxon>
        <taxon>Pentapetalae</taxon>
        <taxon>asterids</taxon>
        <taxon>campanulids</taxon>
        <taxon>Asterales</taxon>
        <taxon>Asteraceae</taxon>
        <taxon>Cichorioideae</taxon>
        <taxon>Cichorieae</taxon>
        <taxon>Cichoriinae</taxon>
        <taxon>Cichorium</taxon>
    </lineage>
</organism>
<proteinExistence type="predicted"/>
<accession>A0ACB9CRN9</accession>
<protein>
    <submittedName>
        <fullName evidence="1">Uncharacterized protein</fullName>
    </submittedName>
</protein>
<reference evidence="2" key="1">
    <citation type="journal article" date="2022" name="Mol. Ecol. Resour.">
        <title>The genomes of chicory, endive, great burdock and yacon provide insights into Asteraceae palaeo-polyploidization history and plant inulin production.</title>
        <authorList>
            <person name="Fan W."/>
            <person name="Wang S."/>
            <person name="Wang H."/>
            <person name="Wang A."/>
            <person name="Jiang F."/>
            <person name="Liu H."/>
            <person name="Zhao H."/>
            <person name="Xu D."/>
            <person name="Zhang Y."/>
        </authorList>
    </citation>
    <scope>NUCLEOTIDE SEQUENCE [LARGE SCALE GENOMIC DNA]</scope>
    <source>
        <strain evidence="2">cv. Punajuju</strain>
    </source>
</reference>
<evidence type="ECO:0000313" key="1">
    <source>
        <dbReference type="EMBL" id="KAI3736848.1"/>
    </source>
</evidence>
<dbReference type="EMBL" id="CM042013">
    <property type="protein sequence ID" value="KAI3736848.1"/>
    <property type="molecule type" value="Genomic_DNA"/>
</dbReference>